<dbReference type="Gene3D" id="3.10.100.10">
    <property type="entry name" value="Mannose-Binding Protein A, subunit A"/>
    <property type="match status" value="1"/>
</dbReference>
<proteinExistence type="predicted"/>
<sequence>MAKISYQNLTEERDQLKEILSKEHRILQDISPDLVKLLGERNMQIHSDEWKKFGNSFYYFSTEQKTWSEARQDCRDRGADLVIINSEEEQVRRTERSLLDWIGLSDAEKEGVWKWVDGSPLTIKFWKSGEPNNDFGNENCAAFSPLSEKNKAWNDLDIAGWTCEFTPVFPRIYN</sequence>
<dbReference type="Pfam" id="PF00059">
    <property type="entry name" value="Lectin_C"/>
    <property type="match status" value="1"/>
</dbReference>
<dbReference type="SMART" id="SM00034">
    <property type="entry name" value="CLECT"/>
    <property type="match status" value="1"/>
</dbReference>
<evidence type="ECO:0000256" key="1">
    <source>
        <dbReference type="ARBA" id="ARBA00022734"/>
    </source>
</evidence>
<dbReference type="AlphaFoldDB" id="A0A8B9H568"/>
<dbReference type="InterPro" id="IPR016187">
    <property type="entry name" value="CTDL_fold"/>
</dbReference>
<reference evidence="3" key="1">
    <citation type="submission" date="2025-08" db="UniProtKB">
        <authorList>
            <consortium name="Ensembl"/>
        </authorList>
    </citation>
    <scope>IDENTIFICATION</scope>
</reference>
<dbReference type="InterPro" id="IPR001304">
    <property type="entry name" value="C-type_lectin-like"/>
</dbReference>
<keyword evidence="1" id="KW-0430">Lectin</keyword>
<name>A0A8B9H568_ASTMX</name>
<dbReference type="InterPro" id="IPR050111">
    <property type="entry name" value="C-type_lectin/snaclec_domain"/>
</dbReference>
<dbReference type="Proteomes" id="UP000694621">
    <property type="component" value="Unplaced"/>
</dbReference>
<dbReference type="PROSITE" id="PS50041">
    <property type="entry name" value="C_TYPE_LECTIN_2"/>
    <property type="match status" value="1"/>
</dbReference>
<dbReference type="InterPro" id="IPR016186">
    <property type="entry name" value="C-type_lectin-like/link_sf"/>
</dbReference>
<dbReference type="SUPFAM" id="SSF56436">
    <property type="entry name" value="C-type lectin-like"/>
    <property type="match status" value="1"/>
</dbReference>
<accession>A0A8B9H568</accession>
<feature type="domain" description="C-type lectin" evidence="2">
    <location>
        <begin position="53"/>
        <end position="155"/>
    </location>
</feature>
<protein>
    <recommendedName>
        <fullName evidence="2">C-type lectin domain-containing protein</fullName>
    </recommendedName>
</protein>
<dbReference type="GO" id="GO:0030246">
    <property type="term" value="F:carbohydrate binding"/>
    <property type="evidence" value="ECO:0007669"/>
    <property type="project" value="UniProtKB-KW"/>
</dbReference>
<dbReference type="PANTHER" id="PTHR22803">
    <property type="entry name" value="MANNOSE, PHOSPHOLIPASE, LECTIN RECEPTOR RELATED"/>
    <property type="match status" value="1"/>
</dbReference>
<organism evidence="3 4">
    <name type="scientific">Astyanax mexicanus</name>
    <name type="common">Blind cave fish</name>
    <name type="synonym">Astyanax fasciatus mexicanus</name>
    <dbReference type="NCBI Taxonomy" id="7994"/>
    <lineage>
        <taxon>Eukaryota</taxon>
        <taxon>Metazoa</taxon>
        <taxon>Chordata</taxon>
        <taxon>Craniata</taxon>
        <taxon>Vertebrata</taxon>
        <taxon>Euteleostomi</taxon>
        <taxon>Actinopterygii</taxon>
        <taxon>Neopterygii</taxon>
        <taxon>Teleostei</taxon>
        <taxon>Ostariophysi</taxon>
        <taxon>Characiformes</taxon>
        <taxon>Characoidei</taxon>
        <taxon>Acestrorhamphidae</taxon>
        <taxon>Acestrorhamphinae</taxon>
        <taxon>Astyanax</taxon>
    </lineage>
</organism>
<evidence type="ECO:0000259" key="2">
    <source>
        <dbReference type="PROSITE" id="PS50041"/>
    </source>
</evidence>
<evidence type="ECO:0000313" key="4">
    <source>
        <dbReference type="Proteomes" id="UP000694621"/>
    </source>
</evidence>
<dbReference type="Ensembl" id="ENSAMXT00005008506.1">
    <property type="protein sequence ID" value="ENSAMXP00005007543.1"/>
    <property type="gene ID" value="ENSAMXG00005004487.1"/>
</dbReference>
<evidence type="ECO:0000313" key="3">
    <source>
        <dbReference type="Ensembl" id="ENSAMXP00005007543.1"/>
    </source>
</evidence>
<dbReference type="InterPro" id="IPR033989">
    <property type="entry name" value="CD209-like_CTLD"/>
</dbReference>
<dbReference type="CDD" id="cd03590">
    <property type="entry name" value="CLECT_DC-SIGN_like"/>
    <property type="match status" value="1"/>
</dbReference>